<keyword evidence="9" id="KW-0396">Initiation factor</keyword>
<dbReference type="SUPFAM" id="SSF47113">
    <property type="entry name" value="Histone-fold"/>
    <property type="match status" value="1"/>
</dbReference>
<evidence type="ECO:0000313" key="9">
    <source>
        <dbReference type="EMBL" id="EMP38388.1"/>
    </source>
</evidence>
<organism evidence="9 10">
    <name type="scientific">Chelonia mydas</name>
    <name type="common">Green sea-turtle</name>
    <name type="synonym">Chelonia agassizi</name>
    <dbReference type="NCBI Taxonomy" id="8469"/>
    <lineage>
        <taxon>Eukaryota</taxon>
        <taxon>Metazoa</taxon>
        <taxon>Chordata</taxon>
        <taxon>Craniata</taxon>
        <taxon>Vertebrata</taxon>
        <taxon>Euteleostomi</taxon>
        <taxon>Archelosauria</taxon>
        <taxon>Testudinata</taxon>
        <taxon>Testudines</taxon>
        <taxon>Cryptodira</taxon>
        <taxon>Durocryptodira</taxon>
        <taxon>Americhelydia</taxon>
        <taxon>Chelonioidea</taxon>
        <taxon>Cheloniidae</taxon>
        <taxon>Chelonia</taxon>
    </lineage>
</organism>
<dbReference type="InterPro" id="IPR037249">
    <property type="entry name" value="TAFH/NHR1_dom_sf"/>
</dbReference>
<feature type="non-terminal residue" evidence="9">
    <location>
        <position position="1"/>
    </location>
</feature>
<dbReference type="STRING" id="8469.M7C1Y2"/>
<dbReference type="Proteomes" id="UP000031443">
    <property type="component" value="Unassembled WGS sequence"/>
</dbReference>
<name>M7C1Y2_CHEMY</name>
<dbReference type="InterPro" id="IPR045144">
    <property type="entry name" value="TAF4"/>
</dbReference>
<dbReference type="EMBL" id="KB519916">
    <property type="protein sequence ID" value="EMP38388.1"/>
    <property type="molecule type" value="Genomic_DNA"/>
</dbReference>
<evidence type="ECO:0000256" key="6">
    <source>
        <dbReference type="ARBA" id="ARBA00023242"/>
    </source>
</evidence>
<evidence type="ECO:0000256" key="1">
    <source>
        <dbReference type="ARBA" id="ARBA00004123"/>
    </source>
</evidence>
<evidence type="ECO:0000259" key="8">
    <source>
        <dbReference type="PROSITE" id="PS51119"/>
    </source>
</evidence>
<dbReference type="eggNOG" id="KOG2341">
    <property type="taxonomic scope" value="Eukaryota"/>
</dbReference>
<dbReference type="Gene3D" id="1.10.20.10">
    <property type="entry name" value="Histone, subunit A"/>
    <property type="match status" value="1"/>
</dbReference>
<evidence type="ECO:0000313" key="10">
    <source>
        <dbReference type="Proteomes" id="UP000031443"/>
    </source>
</evidence>
<dbReference type="Pfam" id="PF07531">
    <property type="entry name" value="TAFH"/>
    <property type="match status" value="1"/>
</dbReference>
<dbReference type="GO" id="GO:0006357">
    <property type="term" value="P:regulation of transcription by RNA polymerase II"/>
    <property type="evidence" value="ECO:0007669"/>
    <property type="project" value="UniProtKB-ARBA"/>
</dbReference>
<dbReference type="InterPro" id="IPR007900">
    <property type="entry name" value="TAF4_C"/>
</dbReference>
<dbReference type="Pfam" id="PF05236">
    <property type="entry name" value="TAF4"/>
    <property type="match status" value="1"/>
</dbReference>
<dbReference type="PANTHER" id="PTHR15138:SF17">
    <property type="entry name" value="TRANSCRIPTION INITIATION FACTOR TFIID SUBUNIT 4B"/>
    <property type="match status" value="1"/>
</dbReference>
<dbReference type="InterPro" id="IPR009072">
    <property type="entry name" value="Histone-fold"/>
</dbReference>
<evidence type="ECO:0000256" key="4">
    <source>
        <dbReference type="ARBA" id="ARBA00023015"/>
    </source>
</evidence>
<feature type="domain" description="TAFH" evidence="8">
    <location>
        <begin position="147"/>
        <end position="244"/>
    </location>
</feature>
<dbReference type="GO" id="GO:0016251">
    <property type="term" value="F:RNA polymerase II general transcription initiation factor activity"/>
    <property type="evidence" value="ECO:0007669"/>
    <property type="project" value="TreeGrafter"/>
</dbReference>
<keyword evidence="4" id="KW-0805">Transcription regulation</keyword>
<dbReference type="SMART" id="SM00549">
    <property type="entry name" value="TAFH"/>
    <property type="match status" value="1"/>
</dbReference>
<protein>
    <submittedName>
        <fullName evidence="9">Transcription initiation factor TFIID subunit 4B</fullName>
    </submittedName>
</protein>
<dbReference type="Gene3D" id="1.20.120.1110">
    <property type="entry name" value="TAFH/NHR1 domain"/>
    <property type="match status" value="1"/>
</dbReference>
<accession>M7C1Y2</accession>
<evidence type="ECO:0000256" key="3">
    <source>
        <dbReference type="ARBA" id="ARBA00022553"/>
    </source>
</evidence>
<keyword evidence="10" id="KW-1185">Reference proteome</keyword>
<evidence type="ECO:0000256" key="7">
    <source>
        <dbReference type="SAM" id="MobiDB-lite"/>
    </source>
</evidence>
<dbReference type="PANTHER" id="PTHR15138">
    <property type="entry name" value="TRANSCRIPTION INITIATION FACTOR TFIID SUBUNIT 4"/>
    <property type="match status" value="1"/>
</dbReference>
<feature type="region of interest" description="Disordered" evidence="7">
    <location>
        <begin position="25"/>
        <end position="45"/>
    </location>
</feature>
<sequence length="937" mass="99392">PTGTVLIRSNSGQLMLVSQQAIARAQSQSQNNTGARPSIPTSTPSVRICTVQNTGTHLVKKVVTPPLKTVSQATNSVASTDQRPAIVQPAAATNSVTTVTAVKPPGTGTPVKLPVTGPPAPSVSQKPISVKEEGTTVAQPNTSTEMLENVKKCKNFLATLIKLASSGPQAPEMGQNVKNLVQHLLEAKIEPEEFTKKLYVELKSSPQPYLVPFLKKSMLALRQLMPNAQSFIQQCIQQQATTQAAVSTCVSAAPTSSTVVTTSALAKTSVQPIKPVPASAVVTGSQNVKPVPSTLVTAAAASLQTVKPVVKPVPSTLVTAAAAASLQTVKPVTAPLHPANPVPTSAVATTSLQAVKPVFASAVATTTTTPLQPVKSVIGTPISIKITQPNSIVAQSVHAQQTVRVKQLKSMLALRQLMPNAQSFIQQCIQQQATTQAAVSTCVSAAPTSSTVVTTSALAKTSVQPIKPVPASAVVTGSQNVKPVPSTLVTAAAAASLQTVKPVTAPLHPANPVPTSAVATTSLQAVKPVFASAVATTTTTPLQPVKSVIGTPISIKITQPNSIVAQSVHAQQTVRVKQLVVQQPSGGIVKQVATLPQTATLTLQKPGEKRMPLNALIQTNQFPAGSFLKQITLPGNKILSLQASPVQKNKIKENGTTSFRDEDDINDVTSMAGVNLSEENACILATNSEVVGTLIRSCADEPFLSSEALQKKILDIGKRHDIMEPNSDVVNLISHATQERLRGLLEKLTVIAQHRMTTYKESNKYIISSDTRAQLRFLEKLDHMEKQRKDEEEREMLLRAAKSRSNKEDPEQLRLKQKAKESFTAALSLAIFVNPVSDQELGGLGGTQARPLLRVPAQGPVECGCLECLLEQLCDSYNSLGYFPMASSQHLLYPPHRTFLLVSDNAWTLQSSNNMRSHSELLALLAPSSLLVHHKLK</sequence>
<comment type="similarity">
    <text evidence="2">Belongs to the TAF4 family.</text>
</comment>
<reference evidence="10" key="1">
    <citation type="journal article" date="2013" name="Nat. Genet.">
        <title>The draft genomes of soft-shell turtle and green sea turtle yield insights into the development and evolution of the turtle-specific body plan.</title>
        <authorList>
            <person name="Wang Z."/>
            <person name="Pascual-Anaya J."/>
            <person name="Zadissa A."/>
            <person name="Li W."/>
            <person name="Niimura Y."/>
            <person name="Huang Z."/>
            <person name="Li C."/>
            <person name="White S."/>
            <person name="Xiong Z."/>
            <person name="Fang D."/>
            <person name="Wang B."/>
            <person name="Ming Y."/>
            <person name="Chen Y."/>
            <person name="Zheng Y."/>
            <person name="Kuraku S."/>
            <person name="Pignatelli M."/>
            <person name="Herrero J."/>
            <person name="Beal K."/>
            <person name="Nozawa M."/>
            <person name="Li Q."/>
            <person name="Wang J."/>
            <person name="Zhang H."/>
            <person name="Yu L."/>
            <person name="Shigenobu S."/>
            <person name="Wang J."/>
            <person name="Liu J."/>
            <person name="Flicek P."/>
            <person name="Searle S."/>
            <person name="Wang J."/>
            <person name="Kuratani S."/>
            <person name="Yin Y."/>
            <person name="Aken B."/>
            <person name="Zhang G."/>
            <person name="Irie N."/>
        </authorList>
    </citation>
    <scope>NUCLEOTIDE SEQUENCE [LARGE SCALE GENOMIC DNA]</scope>
</reference>
<evidence type="ECO:0000256" key="2">
    <source>
        <dbReference type="ARBA" id="ARBA00006178"/>
    </source>
</evidence>
<dbReference type="InterPro" id="IPR003894">
    <property type="entry name" value="TAFH_NHR1"/>
</dbReference>
<dbReference type="GO" id="GO:0006367">
    <property type="term" value="P:transcription initiation at RNA polymerase II promoter"/>
    <property type="evidence" value="ECO:0007669"/>
    <property type="project" value="TreeGrafter"/>
</dbReference>
<dbReference type="SUPFAM" id="SSF158553">
    <property type="entry name" value="TAFH domain-like"/>
    <property type="match status" value="1"/>
</dbReference>
<feature type="compositionally biased region" description="Polar residues" evidence="7">
    <location>
        <begin position="31"/>
        <end position="45"/>
    </location>
</feature>
<keyword evidence="6" id="KW-0539">Nucleus</keyword>
<dbReference type="PROSITE" id="PS51119">
    <property type="entry name" value="TAFH"/>
    <property type="match status" value="1"/>
</dbReference>
<comment type="subcellular location">
    <subcellularLocation>
        <location evidence="1">Nucleus</location>
    </subcellularLocation>
</comment>
<dbReference type="GO" id="GO:0003677">
    <property type="term" value="F:DNA binding"/>
    <property type="evidence" value="ECO:0007669"/>
    <property type="project" value="TreeGrafter"/>
</dbReference>
<dbReference type="GO" id="GO:0003743">
    <property type="term" value="F:translation initiation factor activity"/>
    <property type="evidence" value="ECO:0007669"/>
    <property type="project" value="UniProtKB-KW"/>
</dbReference>
<dbReference type="AlphaFoldDB" id="M7C1Y2"/>
<dbReference type="GO" id="GO:0046982">
    <property type="term" value="F:protein heterodimerization activity"/>
    <property type="evidence" value="ECO:0007669"/>
    <property type="project" value="InterPro"/>
</dbReference>
<dbReference type="GO" id="GO:0005669">
    <property type="term" value="C:transcription factor TFIID complex"/>
    <property type="evidence" value="ECO:0007669"/>
    <property type="project" value="InterPro"/>
</dbReference>
<keyword evidence="3" id="KW-0597">Phosphoprotein</keyword>
<proteinExistence type="inferred from homology"/>
<gene>
    <name evidence="9" type="ORF">UY3_04423</name>
</gene>
<evidence type="ECO:0000256" key="5">
    <source>
        <dbReference type="ARBA" id="ARBA00023163"/>
    </source>
</evidence>
<feature type="region of interest" description="Disordered" evidence="7">
    <location>
        <begin position="101"/>
        <end position="127"/>
    </location>
</feature>
<dbReference type="CDD" id="cd08045">
    <property type="entry name" value="HFD_TAF4"/>
    <property type="match status" value="1"/>
</dbReference>
<keyword evidence="5" id="KW-0804">Transcription</keyword>
<dbReference type="FunFam" id="1.10.20.10:FF:000015">
    <property type="entry name" value="Transcription initiation factor TFIID subunit 4B"/>
    <property type="match status" value="1"/>
</dbReference>
<dbReference type="FunFam" id="1.20.120.1110:FF:000002">
    <property type="entry name" value="Transcription initiation factor TFIID subunit 4B"/>
    <property type="match status" value="1"/>
</dbReference>
<keyword evidence="9" id="KW-0648">Protein biosynthesis</keyword>